<gene>
    <name evidence="2" type="ORF">SAMN02745166_03164</name>
</gene>
<dbReference type="STRING" id="48467.SAMN02745166_03164"/>
<sequence>MNEPSPSKPKVPVGSLLLIVCMYVPWLFHFFGPRTLANDDAGLEFPFSIIIAFLTLGYLVLIIVLPIRLYRHRTASLAHRVAFYAVIGIFVLFGFSFFWSFLTSSFASTPAPNH</sequence>
<accession>A0A1T4YFJ5</accession>
<evidence type="ECO:0000313" key="3">
    <source>
        <dbReference type="Proteomes" id="UP000190774"/>
    </source>
</evidence>
<evidence type="ECO:0000256" key="1">
    <source>
        <dbReference type="SAM" id="Phobius"/>
    </source>
</evidence>
<keyword evidence="1" id="KW-0812">Transmembrane</keyword>
<dbReference type="AlphaFoldDB" id="A0A1T4YFJ5"/>
<keyword evidence="3" id="KW-1185">Reference proteome</keyword>
<reference evidence="3" key="1">
    <citation type="submission" date="2017-02" db="EMBL/GenBank/DDBJ databases">
        <authorList>
            <person name="Varghese N."/>
            <person name="Submissions S."/>
        </authorList>
    </citation>
    <scope>NUCLEOTIDE SEQUENCE [LARGE SCALE GENOMIC DNA]</scope>
    <source>
        <strain evidence="3">ATCC 700200</strain>
    </source>
</reference>
<evidence type="ECO:0000313" key="2">
    <source>
        <dbReference type="EMBL" id="SKB00539.1"/>
    </source>
</evidence>
<name>A0A1T4YFJ5_9BACT</name>
<keyword evidence="1" id="KW-1133">Transmembrane helix</keyword>
<keyword evidence="1" id="KW-0472">Membrane</keyword>
<protein>
    <submittedName>
        <fullName evidence="2">Uncharacterized protein</fullName>
    </submittedName>
</protein>
<feature type="transmembrane region" description="Helical" evidence="1">
    <location>
        <begin position="45"/>
        <end position="69"/>
    </location>
</feature>
<feature type="transmembrane region" description="Helical" evidence="1">
    <location>
        <begin position="12"/>
        <end position="33"/>
    </location>
</feature>
<feature type="transmembrane region" description="Helical" evidence="1">
    <location>
        <begin position="81"/>
        <end position="102"/>
    </location>
</feature>
<dbReference type="EMBL" id="FUYE01000010">
    <property type="protein sequence ID" value="SKB00539.1"/>
    <property type="molecule type" value="Genomic_DNA"/>
</dbReference>
<dbReference type="Proteomes" id="UP000190774">
    <property type="component" value="Unassembled WGS sequence"/>
</dbReference>
<organism evidence="2 3">
    <name type="scientific">Prosthecobacter debontii</name>
    <dbReference type="NCBI Taxonomy" id="48467"/>
    <lineage>
        <taxon>Bacteria</taxon>
        <taxon>Pseudomonadati</taxon>
        <taxon>Verrucomicrobiota</taxon>
        <taxon>Verrucomicrobiia</taxon>
        <taxon>Verrucomicrobiales</taxon>
        <taxon>Verrucomicrobiaceae</taxon>
        <taxon>Prosthecobacter</taxon>
    </lineage>
</organism>
<proteinExistence type="predicted"/>